<dbReference type="GO" id="GO:0015074">
    <property type="term" value="P:DNA integration"/>
    <property type="evidence" value="ECO:0007669"/>
    <property type="project" value="InterPro"/>
</dbReference>
<dbReference type="STRING" id="8496.A0A151MX11"/>
<keyword evidence="3" id="KW-1185">Reference proteome</keyword>
<dbReference type="Proteomes" id="UP000050525">
    <property type="component" value="Unassembled WGS sequence"/>
</dbReference>
<dbReference type="InterPro" id="IPR054465">
    <property type="entry name" value="Integrase_p58-like_C"/>
</dbReference>
<evidence type="ECO:0000313" key="2">
    <source>
        <dbReference type="EMBL" id="KYO29047.1"/>
    </source>
</evidence>
<dbReference type="PANTHER" id="PTHR37984">
    <property type="entry name" value="PROTEIN CBG26694"/>
    <property type="match status" value="1"/>
</dbReference>
<organism evidence="2 3">
    <name type="scientific">Alligator mississippiensis</name>
    <name type="common">American alligator</name>
    <dbReference type="NCBI Taxonomy" id="8496"/>
    <lineage>
        <taxon>Eukaryota</taxon>
        <taxon>Metazoa</taxon>
        <taxon>Chordata</taxon>
        <taxon>Craniata</taxon>
        <taxon>Vertebrata</taxon>
        <taxon>Euteleostomi</taxon>
        <taxon>Archelosauria</taxon>
        <taxon>Archosauria</taxon>
        <taxon>Crocodylia</taxon>
        <taxon>Alligatoridae</taxon>
        <taxon>Alligatorinae</taxon>
        <taxon>Alligator</taxon>
    </lineage>
</organism>
<protein>
    <recommendedName>
        <fullName evidence="1">Integrase catalytic domain-containing protein</fullName>
    </recommendedName>
</protein>
<evidence type="ECO:0000313" key="3">
    <source>
        <dbReference type="Proteomes" id="UP000050525"/>
    </source>
</evidence>
<accession>A0A151MX11</accession>
<dbReference type="PROSITE" id="PS50994">
    <property type="entry name" value="INTEGRASE"/>
    <property type="match status" value="1"/>
</dbReference>
<sequence length="242" mass="28268">MNFTLRVFEGVSKALGIKHLKTAVYHPQTDALVECFNQTLKQMLKKFVAESPQDWDKMIPPLLSVVREAPQASTGFSPFELLYGRQPRGILNLIKEGWEEQRDKDQNLIQYVIQLRERLEAARSEVIGNLREAQQRQVRYYSRGTRERKFEVGDHVLVLLPDWESKLLAQWQGSYEVIRQVGPLDYEVYQVDKQKKKQVYHINLLKKWEDRECMYLVPHPEELELGPSLTEESEPGNVELAS</sequence>
<comment type="caution">
    <text evidence="2">The sequence shown here is derived from an EMBL/GenBank/DDBJ whole genome shotgun (WGS) entry which is preliminary data.</text>
</comment>
<dbReference type="InterPro" id="IPR036397">
    <property type="entry name" value="RNaseH_sf"/>
</dbReference>
<dbReference type="InterPro" id="IPR050951">
    <property type="entry name" value="Retrovirus_Pol_polyprotein"/>
</dbReference>
<dbReference type="Gene3D" id="3.30.420.10">
    <property type="entry name" value="Ribonuclease H-like superfamily/Ribonuclease H"/>
    <property type="match status" value="1"/>
</dbReference>
<feature type="domain" description="Integrase catalytic" evidence="1">
    <location>
        <begin position="1"/>
        <end position="86"/>
    </location>
</feature>
<dbReference type="GO" id="GO:0003676">
    <property type="term" value="F:nucleic acid binding"/>
    <property type="evidence" value="ECO:0007669"/>
    <property type="project" value="InterPro"/>
</dbReference>
<evidence type="ECO:0000259" key="1">
    <source>
        <dbReference type="PROSITE" id="PS50994"/>
    </source>
</evidence>
<dbReference type="InterPro" id="IPR001584">
    <property type="entry name" value="Integrase_cat-core"/>
</dbReference>
<reference evidence="2 3" key="1">
    <citation type="journal article" date="2012" name="Genome Biol.">
        <title>Sequencing three crocodilian genomes to illuminate the evolution of archosaurs and amniotes.</title>
        <authorList>
            <person name="St John J.A."/>
            <person name="Braun E.L."/>
            <person name="Isberg S.R."/>
            <person name="Miles L.G."/>
            <person name="Chong A.Y."/>
            <person name="Gongora J."/>
            <person name="Dalzell P."/>
            <person name="Moran C."/>
            <person name="Bed'hom B."/>
            <person name="Abzhanov A."/>
            <person name="Burgess S.C."/>
            <person name="Cooksey A.M."/>
            <person name="Castoe T.A."/>
            <person name="Crawford N.G."/>
            <person name="Densmore L.D."/>
            <person name="Drew J.C."/>
            <person name="Edwards S.V."/>
            <person name="Faircloth B.C."/>
            <person name="Fujita M.K."/>
            <person name="Greenwold M.J."/>
            <person name="Hoffmann F.G."/>
            <person name="Howard J.M."/>
            <person name="Iguchi T."/>
            <person name="Janes D.E."/>
            <person name="Khan S.Y."/>
            <person name="Kohno S."/>
            <person name="de Koning A.J."/>
            <person name="Lance S.L."/>
            <person name="McCarthy F.M."/>
            <person name="McCormack J.E."/>
            <person name="Merchant M.E."/>
            <person name="Peterson D.G."/>
            <person name="Pollock D.D."/>
            <person name="Pourmand N."/>
            <person name="Raney B.J."/>
            <person name="Roessler K.A."/>
            <person name="Sanford J.R."/>
            <person name="Sawyer R.H."/>
            <person name="Schmidt C.J."/>
            <person name="Triplett E.W."/>
            <person name="Tuberville T.D."/>
            <person name="Venegas-Anaya M."/>
            <person name="Howard J.T."/>
            <person name="Jarvis E.D."/>
            <person name="Guillette L.J.Jr."/>
            <person name="Glenn T.C."/>
            <person name="Green R.E."/>
            <person name="Ray D.A."/>
        </authorList>
    </citation>
    <scope>NUCLEOTIDE SEQUENCE [LARGE SCALE GENOMIC DNA]</scope>
    <source>
        <strain evidence="2">KSC_2009_1</strain>
    </source>
</reference>
<dbReference type="SUPFAM" id="SSF53098">
    <property type="entry name" value="Ribonuclease H-like"/>
    <property type="match status" value="1"/>
</dbReference>
<proteinExistence type="predicted"/>
<name>A0A151MX11_ALLMI</name>
<dbReference type="EMBL" id="AKHW03004724">
    <property type="protein sequence ID" value="KYO29047.1"/>
    <property type="molecule type" value="Genomic_DNA"/>
</dbReference>
<gene>
    <name evidence="2" type="ORF">Y1Q_0009856</name>
</gene>
<dbReference type="Pfam" id="PF22938">
    <property type="entry name" value="Integrase_p58_C"/>
    <property type="match status" value="1"/>
</dbReference>
<dbReference type="InterPro" id="IPR012337">
    <property type="entry name" value="RNaseH-like_sf"/>
</dbReference>
<dbReference type="PANTHER" id="PTHR37984:SF15">
    <property type="entry name" value="INTEGRASE CATALYTIC DOMAIN-CONTAINING PROTEIN"/>
    <property type="match status" value="1"/>
</dbReference>
<dbReference type="AlphaFoldDB" id="A0A151MX11"/>